<dbReference type="EMBL" id="JAIQ01000027">
    <property type="protein sequence ID" value="KLE02339.1"/>
    <property type="molecule type" value="Genomic_DNA"/>
</dbReference>
<proteinExistence type="predicted"/>
<evidence type="ECO:0000259" key="1">
    <source>
        <dbReference type="Pfam" id="PF12146"/>
    </source>
</evidence>
<evidence type="ECO:0000313" key="3">
    <source>
        <dbReference type="Proteomes" id="UP000035514"/>
    </source>
</evidence>
<dbReference type="PATRIC" id="fig|1447256.3.peg.198"/>
<dbReference type="InterPro" id="IPR029058">
    <property type="entry name" value="AB_hydrolase_fold"/>
</dbReference>
<gene>
    <name evidence="2" type="ORF">AA20_01010</name>
</gene>
<dbReference type="GO" id="GO:0016787">
    <property type="term" value="F:hydrolase activity"/>
    <property type="evidence" value="ECO:0007669"/>
    <property type="project" value="UniProtKB-KW"/>
</dbReference>
<organism evidence="2 3">
    <name type="scientific">Aliarcobacter butzleri L348</name>
    <dbReference type="NCBI Taxonomy" id="1447256"/>
    <lineage>
        <taxon>Bacteria</taxon>
        <taxon>Pseudomonadati</taxon>
        <taxon>Campylobacterota</taxon>
        <taxon>Epsilonproteobacteria</taxon>
        <taxon>Campylobacterales</taxon>
        <taxon>Arcobacteraceae</taxon>
        <taxon>Aliarcobacter</taxon>
    </lineage>
</organism>
<dbReference type="InterPro" id="IPR022742">
    <property type="entry name" value="Hydrolase_4"/>
</dbReference>
<dbReference type="AlphaFoldDB" id="A0A0G9K733"/>
<protein>
    <submittedName>
        <fullName evidence="2">Alpha/beta hydrolase</fullName>
    </submittedName>
</protein>
<dbReference type="PANTHER" id="PTHR43798">
    <property type="entry name" value="MONOACYLGLYCEROL LIPASE"/>
    <property type="match status" value="1"/>
</dbReference>
<sequence length="253" mass="29232">MEILEYKKIGQGTNTIIFLHELMGDCTNYEACIPYLNKNDFTYFMVDLRGYGLSKNILGEYNLKEATNDVINLISHLKIEKYTLVAHSMSTMIAQHIAFEDKRVNKLILITPISFLGVKSTSKAKENLLSQMKKNSGKIEEIVEQSSQRYNQMWKDYRIKLAYDCSILEARLGYMSMYLNENFLSTSNTQISLDIPIKIITGSYDFPVFSSAEVKKYFKQFDDVEIVEFKEAGHYPMIESPVLFASKIESWIH</sequence>
<dbReference type="RefSeq" id="WP_046996047.1">
    <property type="nucleotide sequence ID" value="NZ_JAIQ01000027.1"/>
</dbReference>
<evidence type="ECO:0000313" key="2">
    <source>
        <dbReference type="EMBL" id="KLE02339.1"/>
    </source>
</evidence>
<accession>A0A0G9K733</accession>
<dbReference type="SUPFAM" id="SSF53474">
    <property type="entry name" value="alpha/beta-Hydrolases"/>
    <property type="match status" value="1"/>
</dbReference>
<dbReference type="Gene3D" id="3.40.50.1820">
    <property type="entry name" value="alpha/beta hydrolase"/>
    <property type="match status" value="1"/>
</dbReference>
<name>A0A0G9K733_9BACT</name>
<feature type="domain" description="Serine aminopeptidase S33" evidence="1">
    <location>
        <begin position="14"/>
        <end position="240"/>
    </location>
</feature>
<dbReference type="InterPro" id="IPR050266">
    <property type="entry name" value="AB_hydrolase_sf"/>
</dbReference>
<comment type="caution">
    <text evidence="2">The sequence shown here is derived from an EMBL/GenBank/DDBJ whole genome shotgun (WGS) entry which is preliminary data.</text>
</comment>
<dbReference type="Pfam" id="PF12146">
    <property type="entry name" value="Hydrolase_4"/>
    <property type="match status" value="1"/>
</dbReference>
<keyword evidence="2" id="KW-0378">Hydrolase</keyword>
<reference evidence="2 3" key="1">
    <citation type="submission" date="2014-01" db="EMBL/GenBank/DDBJ databases">
        <title>Development of a Comparative Genomic Fingerprinting Assay for High Resolution Genotyping of Arcobacter butzleri.</title>
        <authorList>
            <person name="Webb A.L."/>
            <person name="Inglis G.D."/>
            <person name="Kruczkiewicz P."/>
            <person name="Selinger L.B."/>
            <person name="Taboada E.N."/>
        </authorList>
    </citation>
    <scope>NUCLEOTIDE SEQUENCE [LARGE SCALE GENOMIC DNA]</scope>
    <source>
        <strain evidence="2 3">L348</strain>
    </source>
</reference>
<dbReference type="Proteomes" id="UP000035514">
    <property type="component" value="Unassembled WGS sequence"/>
</dbReference>